<reference evidence="1" key="1">
    <citation type="journal article" date="2014" name="Front. Microbiol.">
        <title>High frequency of phylogenetically diverse reductive dehalogenase-homologous genes in deep subseafloor sedimentary metagenomes.</title>
        <authorList>
            <person name="Kawai M."/>
            <person name="Futagami T."/>
            <person name="Toyoda A."/>
            <person name="Takaki Y."/>
            <person name="Nishi S."/>
            <person name="Hori S."/>
            <person name="Arai W."/>
            <person name="Tsubouchi T."/>
            <person name="Morono Y."/>
            <person name="Uchiyama I."/>
            <person name="Ito T."/>
            <person name="Fujiyama A."/>
            <person name="Inagaki F."/>
            <person name="Takami H."/>
        </authorList>
    </citation>
    <scope>NUCLEOTIDE SEQUENCE</scope>
    <source>
        <strain evidence="1">Expedition CK06-06</strain>
    </source>
</reference>
<evidence type="ECO:0000313" key="1">
    <source>
        <dbReference type="EMBL" id="GAG67518.1"/>
    </source>
</evidence>
<proteinExistence type="predicted"/>
<gene>
    <name evidence="1" type="ORF">S01H4_12816</name>
</gene>
<organism evidence="1">
    <name type="scientific">marine sediment metagenome</name>
    <dbReference type="NCBI Taxonomy" id="412755"/>
    <lineage>
        <taxon>unclassified sequences</taxon>
        <taxon>metagenomes</taxon>
        <taxon>ecological metagenomes</taxon>
    </lineage>
</organism>
<sequence length="33" mass="3953">VIVKLLSHFKTREGMQKFTQDIVPEYAELFKKQ</sequence>
<feature type="non-terminal residue" evidence="1">
    <location>
        <position position="1"/>
    </location>
</feature>
<comment type="caution">
    <text evidence="1">The sequence shown here is derived from an EMBL/GenBank/DDBJ whole genome shotgun (WGS) entry which is preliminary data.</text>
</comment>
<name>X1A442_9ZZZZ</name>
<protein>
    <submittedName>
        <fullName evidence="1">Uncharacterized protein</fullName>
    </submittedName>
</protein>
<accession>X1A442</accession>
<dbReference type="EMBL" id="BART01005558">
    <property type="protein sequence ID" value="GAG67518.1"/>
    <property type="molecule type" value="Genomic_DNA"/>
</dbReference>
<dbReference type="AlphaFoldDB" id="X1A442"/>